<gene>
    <name evidence="2" type="ORF">UFOVP1109_49</name>
    <name evidence="3" type="ORF">UFOVP1473_32</name>
    <name evidence="4" type="ORF">UFOVP1560_40</name>
</gene>
<dbReference type="EMBL" id="LR798410">
    <property type="protein sequence ID" value="CAB5230186.1"/>
    <property type="molecule type" value="Genomic_DNA"/>
</dbReference>
<proteinExistence type="predicted"/>
<organism evidence="2">
    <name type="scientific">uncultured Caudovirales phage</name>
    <dbReference type="NCBI Taxonomy" id="2100421"/>
    <lineage>
        <taxon>Viruses</taxon>
        <taxon>Duplodnaviria</taxon>
        <taxon>Heunggongvirae</taxon>
        <taxon>Uroviricota</taxon>
        <taxon>Caudoviricetes</taxon>
        <taxon>Peduoviridae</taxon>
        <taxon>Maltschvirus</taxon>
        <taxon>Maltschvirus maltsch</taxon>
    </lineage>
</organism>
<evidence type="ECO:0000313" key="2">
    <source>
        <dbReference type="EMBL" id="CAB4184300.1"/>
    </source>
</evidence>
<evidence type="ECO:0000256" key="1">
    <source>
        <dbReference type="SAM" id="MobiDB-lite"/>
    </source>
</evidence>
<name>A0A6J5QHW7_9CAUD</name>
<dbReference type="EMBL" id="LR797433">
    <property type="protein sequence ID" value="CAB4215938.1"/>
    <property type="molecule type" value="Genomic_DNA"/>
</dbReference>
<feature type="compositionally biased region" description="Low complexity" evidence="1">
    <location>
        <begin position="258"/>
        <end position="271"/>
    </location>
</feature>
<feature type="region of interest" description="Disordered" evidence="1">
    <location>
        <begin position="193"/>
        <end position="215"/>
    </location>
</feature>
<feature type="region of interest" description="Disordered" evidence="1">
    <location>
        <begin position="258"/>
        <end position="287"/>
    </location>
</feature>
<evidence type="ECO:0000313" key="3">
    <source>
        <dbReference type="EMBL" id="CAB4215938.1"/>
    </source>
</evidence>
<sequence>MADFSFTPAATGIKPVPQTSLADMIGVARNAQAYQQSLQVNPLEVEKAQAELERSQIATRVARGTETPTITSAEQAAKTATAGTGSAELKLAKERVDGIVSRLTGLINNPLVIAAERDPRVAEANKDQLNRIVSEYGRQQAKELGIPTEIAESAIAPYLTTAAQSPSGFRQFLKEKLLSTVDSSSRIQALQPTGTAVTTGAGGGTVSTSEFGSTPQGTVLPGTSFTTQLAPGQTYVATEGDGTGLPAGTPYVAGAAGPTPTGQPLGTTFGGQPSAPSARPKQLPTGPTPTVVQAAPMVIPAGETATTAEAAKQIQLSSNAAAKSVAQSTFNNNQIIGLADNALAGLGAQTAANLGGGFALVPWTSDATSNRQKLGDFLARETLTLASAGGLGTDAARGLQEKLTGTTNWTPEAIKSTARINRALSTGVNLFNEGVNNAVADKNNKYGVNNSFAARDFQNRWSQIADVNAFRLMDLMKNNDTVGMASLVKELGGPNDNRLKLLKLKVQTLDKMIQGAQ</sequence>
<accession>A0A6J5QHW7</accession>
<reference evidence="2" key="1">
    <citation type="submission" date="2020-05" db="EMBL/GenBank/DDBJ databases">
        <authorList>
            <person name="Chiriac C."/>
            <person name="Salcher M."/>
            <person name="Ghai R."/>
            <person name="Kavagutti S V."/>
        </authorList>
    </citation>
    <scope>NUCLEOTIDE SEQUENCE</scope>
</reference>
<evidence type="ECO:0000313" key="4">
    <source>
        <dbReference type="EMBL" id="CAB5230186.1"/>
    </source>
</evidence>
<dbReference type="EMBL" id="LR797056">
    <property type="protein sequence ID" value="CAB4184300.1"/>
    <property type="molecule type" value="Genomic_DNA"/>
</dbReference>
<protein>
    <submittedName>
        <fullName evidence="2">Uncharacterized protein</fullName>
    </submittedName>
</protein>